<keyword evidence="2" id="KW-0812">Transmembrane</keyword>
<keyword evidence="4" id="KW-1185">Reference proteome</keyword>
<dbReference type="EMBL" id="CAOQHR010000008">
    <property type="protein sequence ID" value="CAI6338314.1"/>
    <property type="molecule type" value="Genomic_DNA"/>
</dbReference>
<accession>A0A9W4XND9</accession>
<feature type="compositionally biased region" description="Polar residues" evidence="1">
    <location>
        <begin position="102"/>
        <end position="118"/>
    </location>
</feature>
<keyword evidence="2" id="KW-1133">Transmembrane helix</keyword>
<reference evidence="3" key="1">
    <citation type="submission" date="2023-01" db="EMBL/GenBank/DDBJ databases">
        <authorList>
            <person name="Van Ghelder C."/>
            <person name="Rancurel C."/>
        </authorList>
    </citation>
    <scope>NUCLEOTIDE SEQUENCE</scope>
    <source>
        <strain evidence="3">CNCM I-4278</strain>
    </source>
</reference>
<keyword evidence="2" id="KW-0472">Membrane</keyword>
<evidence type="ECO:0000256" key="1">
    <source>
        <dbReference type="SAM" id="MobiDB-lite"/>
    </source>
</evidence>
<evidence type="ECO:0000313" key="3">
    <source>
        <dbReference type="EMBL" id="CAI6338314.1"/>
    </source>
</evidence>
<gene>
    <name evidence="3" type="ORF">PDIGIT_LOCUS11442</name>
</gene>
<dbReference type="OrthoDB" id="3797881at2759"/>
<evidence type="ECO:0000256" key="2">
    <source>
        <dbReference type="SAM" id="Phobius"/>
    </source>
</evidence>
<name>A0A9W4XND9_9PLEO</name>
<feature type="region of interest" description="Disordered" evidence="1">
    <location>
        <begin position="31"/>
        <end position="55"/>
    </location>
</feature>
<proteinExistence type="predicted"/>
<dbReference type="Proteomes" id="UP001152607">
    <property type="component" value="Unassembled WGS sequence"/>
</dbReference>
<sequence>MVIYLLGCILLVIVPILLEQYPRYLKRVSSHSQSSSSSSSLPTPNPSQSQDAIAYPKFEPSLDGVDEKAIELAPLVKPVQKARESRKPWEPPFPKAPFPHTEASSATIAESTRNTISQRVDDRGRDSDQVAAGGMPTQGNTDIPPNDGTSTGILPGSVSHRITSLEANPSPPPISYREYDGRSHPSALKIFIFVLVFTVFLALFALMIAHSLAVFLVYKAESRLGDVRKGLLKGGGGDMRLCLCAKN</sequence>
<feature type="compositionally biased region" description="Basic and acidic residues" evidence="1">
    <location>
        <begin position="119"/>
        <end position="128"/>
    </location>
</feature>
<feature type="region of interest" description="Disordered" evidence="1">
    <location>
        <begin position="80"/>
        <end position="155"/>
    </location>
</feature>
<feature type="transmembrane region" description="Helical" evidence="2">
    <location>
        <begin position="190"/>
        <end position="218"/>
    </location>
</feature>
<evidence type="ECO:0000313" key="4">
    <source>
        <dbReference type="Proteomes" id="UP001152607"/>
    </source>
</evidence>
<feature type="compositionally biased region" description="Polar residues" evidence="1">
    <location>
        <begin position="137"/>
        <end position="152"/>
    </location>
</feature>
<protein>
    <submittedName>
        <fullName evidence="3">Uncharacterized protein</fullName>
    </submittedName>
</protein>
<comment type="caution">
    <text evidence="3">The sequence shown here is derived from an EMBL/GenBank/DDBJ whole genome shotgun (WGS) entry which is preliminary data.</text>
</comment>
<organism evidence="3 4">
    <name type="scientific">Periconia digitata</name>
    <dbReference type="NCBI Taxonomy" id="1303443"/>
    <lineage>
        <taxon>Eukaryota</taxon>
        <taxon>Fungi</taxon>
        <taxon>Dikarya</taxon>
        <taxon>Ascomycota</taxon>
        <taxon>Pezizomycotina</taxon>
        <taxon>Dothideomycetes</taxon>
        <taxon>Pleosporomycetidae</taxon>
        <taxon>Pleosporales</taxon>
        <taxon>Massarineae</taxon>
        <taxon>Periconiaceae</taxon>
        <taxon>Periconia</taxon>
    </lineage>
</organism>
<feature type="compositionally biased region" description="Low complexity" evidence="1">
    <location>
        <begin position="31"/>
        <end position="50"/>
    </location>
</feature>
<dbReference type="AlphaFoldDB" id="A0A9W4XND9"/>